<dbReference type="GO" id="GO:0050308">
    <property type="term" value="F:sugar-phosphatase activity"/>
    <property type="evidence" value="ECO:0007669"/>
    <property type="project" value="TreeGrafter"/>
</dbReference>
<dbReference type="CDD" id="cd07061">
    <property type="entry name" value="HP_HAP_like"/>
    <property type="match status" value="1"/>
</dbReference>
<dbReference type="Gene3D" id="3.40.50.1240">
    <property type="entry name" value="Phosphoglycerate mutase-like"/>
    <property type="match status" value="2"/>
</dbReference>
<evidence type="ECO:0000313" key="5">
    <source>
        <dbReference type="Proteomes" id="UP000043316"/>
    </source>
</evidence>
<protein>
    <submittedName>
        <fullName evidence="4">Phosphoanhydride phosphorylase</fullName>
    </submittedName>
</protein>
<dbReference type="PROSITE" id="PS00616">
    <property type="entry name" value="HIS_ACID_PHOSPHAT_1"/>
    <property type="match status" value="1"/>
</dbReference>
<evidence type="ECO:0000256" key="3">
    <source>
        <dbReference type="SAM" id="SignalP"/>
    </source>
</evidence>
<proteinExistence type="inferred from homology"/>
<feature type="signal peptide" evidence="3">
    <location>
        <begin position="1"/>
        <end position="25"/>
    </location>
</feature>
<dbReference type="Proteomes" id="UP000043316">
    <property type="component" value="Unassembled WGS sequence"/>
</dbReference>
<dbReference type="InterPro" id="IPR033379">
    <property type="entry name" value="Acid_Pase_AS"/>
</dbReference>
<comment type="similarity">
    <text evidence="1">Belongs to the histidine acid phosphatase family.</text>
</comment>
<feature type="chain" id="PRO_5005220671" evidence="3">
    <location>
        <begin position="26"/>
        <end position="442"/>
    </location>
</feature>
<dbReference type="InterPro" id="IPR050645">
    <property type="entry name" value="Histidine_acid_phosphatase"/>
</dbReference>
<sequence>MMTRTIKNLRLIALLLMLGSFANHAAPIIAPPTGYTLERVVILSRHGVRSPTKQTQLMNDVTPDKWPQWPVQAGYLTPRGAQLVTLMGAFYGDYFRLRGLIPEGCPPNGTLYAQADVDQRTRLTGQAFLEGIAPSCGLKVHYQADLKKVDPLFHPVDAGVCKLDADQTHQAIEARLGGPLSELSQRYVKPFAQMGEILNFAGSPYCQSLQQQGKTCDFATFAANKVEVNQAGTKVSLSGPLALSSTLGEIFLLQNSQGMTDVAWHRLTGEDNWRSLLSLHNAQFDLMAKTPYIARHKGTPLLQQIDTALVLERKGQGQTLPLSEQTKILFLGGHDTNIANIGGMLGADWQLPLQPDNTPPGGGLVFELWQDPMNHQRYVAVKMFYQTMDQLRNTEKLDLNNNPAGVVPIEIDGCENIGANKLCQLTTFQNKVAQAIEPACDI</sequence>
<dbReference type="PANTHER" id="PTHR11567">
    <property type="entry name" value="ACID PHOSPHATASE-RELATED"/>
    <property type="match status" value="1"/>
</dbReference>
<dbReference type="SUPFAM" id="SSF53254">
    <property type="entry name" value="Phosphoglycerate mutase-like"/>
    <property type="match status" value="1"/>
</dbReference>
<evidence type="ECO:0000256" key="2">
    <source>
        <dbReference type="ARBA" id="ARBA00022801"/>
    </source>
</evidence>
<dbReference type="EMBL" id="CWJI01000001">
    <property type="protein sequence ID" value="CRY53421.1"/>
    <property type="molecule type" value="Genomic_DNA"/>
</dbReference>
<organism evidence="4 5">
    <name type="scientific">Yersinia intermedia</name>
    <dbReference type="NCBI Taxonomy" id="631"/>
    <lineage>
        <taxon>Bacteria</taxon>
        <taxon>Pseudomonadati</taxon>
        <taxon>Pseudomonadota</taxon>
        <taxon>Gammaproteobacteria</taxon>
        <taxon>Enterobacterales</taxon>
        <taxon>Yersiniaceae</taxon>
        <taxon>Yersinia</taxon>
    </lineage>
</organism>
<keyword evidence="3" id="KW-0732">Signal</keyword>
<accession>A0A0H5M8M9</accession>
<dbReference type="Pfam" id="PF00328">
    <property type="entry name" value="His_Phos_2"/>
    <property type="match status" value="1"/>
</dbReference>
<dbReference type="GO" id="GO:0030288">
    <property type="term" value="C:outer membrane-bounded periplasmic space"/>
    <property type="evidence" value="ECO:0007669"/>
    <property type="project" value="TreeGrafter"/>
</dbReference>
<name>A0A0H5M8M9_YERIN</name>
<dbReference type="InterPro" id="IPR000560">
    <property type="entry name" value="His_Pase_clade-2"/>
</dbReference>
<reference evidence="5" key="1">
    <citation type="submission" date="2015-03" db="EMBL/GenBank/DDBJ databases">
        <authorList>
            <consortium name="Pathogen Informatics"/>
        </authorList>
    </citation>
    <scope>NUCLEOTIDE SEQUENCE [LARGE SCALE GENOMIC DNA]</scope>
    <source>
        <strain evidence="5">R148</strain>
    </source>
</reference>
<keyword evidence="2" id="KW-0378">Hydrolase</keyword>
<evidence type="ECO:0000313" key="4">
    <source>
        <dbReference type="EMBL" id="CRY53421.1"/>
    </source>
</evidence>
<dbReference type="NCBIfam" id="NF007552">
    <property type="entry name" value="PRK10172.1"/>
    <property type="match status" value="1"/>
</dbReference>
<gene>
    <name evidence="4" type="primary">appA_1</name>
    <name evidence="4" type="ORF">ERS008476_00312</name>
</gene>
<dbReference type="AlphaFoldDB" id="A0A0H5M8M9"/>
<evidence type="ECO:0000256" key="1">
    <source>
        <dbReference type="ARBA" id="ARBA00005375"/>
    </source>
</evidence>
<dbReference type="InterPro" id="IPR029033">
    <property type="entry name" value="His_PPase_superfam"/>
</dbReference>
<dbReference type="PANTHER" id="PTHR11567:SF110">
    <property type="entry name" value="2-PHOSPHOXYLOSE PHOSPHATASE 1"/>
    <property type="match status" value="1"/>
</dbReference>